<dbReference type="Proteomes" id="UP000252585">
    <property type="component" value="Unassembled WGS sequence"/>
</dbReference>
<evidence type="ECO:0000256" key="5">
    <source>
        <dbReference type="SAM" id="Phobius"/>
    </source>
</evidence>
<comment type="caution">
    <text evidence="6">The sequence shown here is derived from an EMBL/GenBank/DDBJ whole genome shotgun (WGS) entry which is preliminary data.</text>
</comment>
<evidence type="ECO:0000256" key="1">
    <source>
        <dbReference type="ARBA" id="ARBA00004141"/>
    </source>
</evidence>
<dbReference type="InterPro" id="IPR027359">
    <property type="entry name" value="Volt_channel_dom_sf"/>
</dbReference>
<keyword evidence="4 5" id="KW-0472">Membrane</keyword>
<feature type="transmembrane region" description="Helical" evidence="5">
    <location>
        <begin position="7"/>
        <end position="26"/>
    </location>
</feature>
<evidence type="ECO:0000313" key="6">
    <source>
        <dbReference type="EMBL" id="RCW64833.1"/>
    </source>
</evidence>
<keyword evidence="2 5" id="KW-0812">Transmembrane</keyword>
<dbReference type="GO" id="GO:0034220">
    <property type="term" value="P:monoatomic ion transmembrane transport"/>
    <property type="evidence" value="ECO:0007669"/>
    <property type="project" value="UniProtKB-KW"/>
</dbReference>
<evidence type="ECO:0000256" key="4">
    <source>
        <dbReference type="ARBA" id="ARBA00023136"/>
    </source>
</evidence>
<reference evidence="6 7" key="1">
    <citation type="submission" date="2018-07" db="EMBL/GenBank/DDBJ databases">
        <title>Genomic Encyclopedia of Type Strains, Phase IV (KMG-IV): sequencing the most valuable type-strain genomes for metagenomic binning, comparative biology and taxonomic classification.</title>
        <authorList>
            <person name="Goeker M."/>
        </authorList>
    </citation>
    <scope>NUCLEOTIDE SEQUENCE [LARGE SCALE GENOMIC DNA]</scope>
    <source>
        <strain evidence="6 7">DSM 27696</strain>
    </source>
</reference>
<comment type="subcellular location">
    <subcellularLocation>
        <location evidence="1">Membrane</location>
        <topology evidence="1">Multi-pass membrane protein</topology>
    </subcellularLocation>
</comment>
<feature type="transmembrane region" description="Helical" evidence="5">
    <location>
        <begin position="32"/>
        <end position="51"/>
    </location>
</feature>
<evidence type="ECO:0000256" key="2">
    <source>
        <dbReference type="ARBA" id="ARBA00022692"/>
    </source>
</evidence>
<keyword evidence="6" id="KW-0407">Ion channel</keyword>
<accession>A0A368XA46</accession>
<keyword evidence="6" id="KW-0406">Ion transport</keyword>
<name>A0A368XA46_9BACI</name>
<keyword evidence="3 5" id="KW-1133">Transmembrane helix</keyword>
<evidence type="ECO:0000313" key="7">
    <source>
        <dbReference type="Proteomes" id="UP000252585"/>
    </source>
</evidence>
<sequence>MQQMLKITYDVFMLILVILTVLTLWMENSFNSIIGWIVWFIFFVDFVVRFFKEKKKWVFIKKNPFLVIAIVPFDQFFQVARIVRLIYLFRIKTITKYYINPYLNRMSKFKKTLISPVLLVLLLVLSLSVFLIENKFDNLYESVYIILQHLFLFASSFQDVDHFTTIILLTFTSMIGVIIQGLALQWLFVRIEKIWNKVTSTKMKLDNK</sequence>
<organism evidence="6 7">
    <name type="scientific">Saliterribacillus persicus</name>
    <dbReference type="NCBI Taxonomy" id="930114"/>
    <lineage>
        <taxon>Bacteria</taxon>
        <taxon>Bacillati</taxon>
        <taxon>Bacillota</taxon>
        <taxon>Bacilli</taxon>
        <taxon>Bacillales</taxon>
        <taxon>Bacillaceae</taxon>
        <taxon>Saliterribacillus</taxon>
    </lineage>
</organism>
<dbReference type="SUPFAM" id="SSF81324">
    <property type="entry name" value="Voltage-gated potassium channels"/>
    <property type="match status" value="1"/>
</dbReference>
<gene>
    <name evidence="6" type="ORF">DFR57_11210</name>
</gene>
<keyword evidence="6" id="KW-0813">Transport</keyword>
<feature type="transmembrane region" description="Helical" evidence="5">
    <location>
        <begin position="163"/>
        <end position="189"/>
    </location>
</feature>
<feature type="transmembrane region" description="Helical" evidence="5">
    <location>
        <begin position="113"/>
        <end position="132"/>
    </location>
</feature>
<proteinExistence type="predicted"/>
<dbReference type="OrthoDB" id="9785285at2"/>
<evidence type="ECO:0000256" key="3">
    <source>
        <dbReference type="ARBA" id="ARBA00022989"/>
    </source>
</evidence>
<dbReference type="GO" id="GO:0016020">
    <property type="term" value="C:membrane"/>
    <property type="evidence" value="ECO:0007669"/>
    <property type="project" value="UniProtKB-SubCell"/>
</dbReference>
<dbReference type="EMBL" id="QPJJ01000012">
    <property type="protein sequence ID" value="RCW64833.1"/>
    <property type="molecule type" value="Genomic_DNA"/>
</dbReference>
<dbReference type="Gene3D" id="1.20.120.350">
    <property type="entry name" value="Voltage-gated potassium channels. Chain C"/>
    <property type="match status" value="1"/>
</dbReference>
<dbReference type="AlphaFoldDB" id="A0A368XA46"/>
<dbReference type="RefSeq" id="WP_114353723.1">
    <property type="nucleotide sequence ID" value="NZ_QPJJ01000012.1"/>
</dbReference>
<protein>
    <submittedName>
        <fullName evidence="6">Voltage-gated potassium channel</fullName>
    </submittedName>
</protein>
<keyword evidence="7" id="KW-1185">Reference proteome</keyword>